<dbReference type="PRINTS" id="PR00080">
    <property type="entry name" value="SDRFAMILY"/>
</dbReference>
<dbReference type="InterPro" id="IPR002347">
    <property type="entry name" value="SDR_fam"/>
</dbReference>
<dbReference type="InterPro" id="IPR036291">
    <property type="entry name" value="NAD(P)-bd_dom_sf"/>
</dbReference>
<organism evidence="5 6">
    <name type="scientific">Turneriella parva (strain ATCC BAA-1111 / DSM 21527 / NCTC 11395 / H)</name>
    <name type="common">Leptospira parva</name>
    <dbReference type="NCBI Taxonomy" id="869212"/>
    <lineage>
        <taxon>Bacteria</taxon>
        <taxon>Pseudomonadati</taxon>
        <taxon>Spirochaetota</taxon>
        <taxon>Spirochaetia</taxon>
        <taxon>Leptospirales</taxon>
        <taxon>Leptospiraceae</taxon>
        <taxon>Turneriella</taxon>
    </lineage>
</organism>
<dbReference type="SUPFAM" id="SSF51735">
    <property type="entry name" value="NAD(P)-binding Rossmann-fold domains"/>
    <property type="match status" value="1"/>
</dbReference>
<feature type="domain" description="Ketoreductase" evidence="4">
    <location>
        <begin position="7"/>
        <end position="177"/>
    </location>
</feature>
<dbReference type="Gene3D" id="3.40.50.720">
    <property type="entry name" value="NAD(P)-binding Rossmann-like Domain"/>
    <property type="match status" value="1"/>
</dbReference>
<dbReference type="STRING" id="869212.Turpa_1475"/>
<name>I4B4B6_TURPD</name>
<evidence type="ECO:0000256" key="3">
    <source>
        <dbReference type="RuleBase" id="RU000363"/>
    </source>
</evidence>
<reference evidence="5 6" key="1">
    <citation type="submission" date="2012-06" db="EMBL/GenBank/DDBJ databases">
        <title>The complete chromosome of genome of Turneriella parva DSM 21527.</title>
        <authorList>
            <consortium name="US DOE Joint Genome Institute (JGI-PGF)"/>
            <person name="Lucas S."/>
            <person name="Han J."/>
            <person name="Lapidus A."/>
            <person name="Bruce D."/>
            <person name="Goodwin L."/>
            <person name="Pitluck S."/>
            <person name="Peters L."/>
            <person name="Kyrpides N."/>
            <person name="Mavromatis K."/>
            <person name="Ivanova N."/>
            <person name="Mikhailova N."/>
            <person name="Chertkov O."/>
            <person name="Detter J.C."/>
            <person name="Tapia R."/>
            <person name="Han C."/>
            <person name="Land M."/>
            <person name="Hauser L."/>
            <person name="Markowitz V."/>
            <person name="Cheng J.-F."/>
            <person name="Hugenholtz P."/>
            <person name="Woyke T."/>
            <person name="Wu D."/>
            <person name="Gronow S."/>
            <person name="Wellnitz S."/>
            <person name="Brambilla E."/>
            <person name="Klenk H.-P."/>
            <person name="Eisen J.A."/>
        </authorList>
    </citation>
    <scope>NUCLEOTIDE SEQUENCE [LARGE SCALE GENOMIC DNA]</scope>
    <source>
        <strain evidence="6">ATCC BAA-1111 / DSM 21527 / NCTC 11395 / H</strain>
    </source>
</reference>
<evidence type="ECO:0000256" key="1">
    <source>
        <dbReference type="ARBA" id="ARBA00006484"/>
    </source>
</evidence>
<evidence type="ECO:0000259" key="4">
    <source>
        <dbReference type="SMART" id="SM00822"/>
    </source>
</evidence>
<evidence type="ECO:0000313" key="5">
    <source>
        <dbReference type="EMBL" id="AFM12123.1"/>
    </source>
</evidence>
<protein>
    <submittedName>
        <fullName evidence="5">Short-chain dehydrogenase/reductase SDR</fullName>
    </submittedName>
</protein>
<keyword evidence="6" id="KW-1185">Reference proteome</keyword>
<comment type="similarity">
    <text evidence="1 3">Belongs to the short-chain dehydrogenases/reductases (SDR) family.</text>
</comment>
<dbReference type="GO" id="GO:0016020">
    <property type="term" value="C:membrane"/>
    <property type="evidence" value="ECO:0007669"/>
    <property type="project" value="TreeGrafter"/>
</dbReference>
<dbReference type="SMART" id="SM00822">
    <property type="entry name" value="PKS_KR"/>
    <property type="match status" value="1"/>
</dbReference>
<dbReference type="GO" id="GO:0016491">
    <property type="term" value="F:oxidoreductase activity"/>
    <property type="evidence" value="ECO:0007669"/>
    <property type="project" value="UniProtKB-KW"/>
</dbReference>
<sequence length="452" mass="50448">MKELRDKVVLITGAAGGIGLNTAGFFAEAGSRLVLTDINEMALENAKQRLAKHGVDILTKVVDVTDLKAVESLRDDVVKKFGKLDVLINNAGIGYNAEIADTPLSKWQQLMNINFWAPLYHIQTFLPLMKEKKSGHIVNVSSGQAYFRAPTWGAYSVTKLAVGAMSEIMNVEVARDNIKVTTVYPFLVNTGFYDTATANSIGEQLFFMFMPLYSDKPETVARMIFDSVREEKDVEMVSILNQFFKYIRVLPTAAGVMDKTTHTFMSKQQQESLGLGGIVDKLGSILNSIMDTAKKGVPEKGFVIHEVMSGEHEFVDGFGPAGKHKFEFKADWGPKNLVDFVNPGQDKFMLSELAGTVTIGGMCENMPVYGTLQLRYFQDQKIRYTFDFSVDGEPYQYVGEKQQIYPWNLPYSHTTCFGEVKNLRTGKVISKSITHFDMNDLPEFLGTFKLTG</sequence>
<dbReference type="HOGENOM" id="CLU_605398_0_0_12"/>
<dbReference type="Proteomes" id="UP000006048">
    <property type="component" value="Chromosome"/>
</dbReference>
<dbReference type="CDD" id="cd05233">
    <property type="entry name" value="SDR_c"/>
    <property type="match status" value="1"/>
</dbReference>
<dbReference type="Pfam" id="PF00106">
    <property type="entry name" value="adh_short"/>
    <property type="match status" value="1"/>
</dbReference>
<dbReference type="RefSeq" id="WP_014802637.1">
    <property type="nucleotide sequence ID" value="NC_018020.1"/>
</dbReference>
<dbReference type="AlphaFoldDB" id="I4B4B6"/>
<evidence type="ECO:0000313" key="6">
    <source>
        <dbReference type="Proteomes" id="UP000006048"/>
    </source>
</evidence>
<dbReference type="PANTHER" id="PTHR44196">
    <property type="entry name" value="DEHYDROGENASE/REDUCTASE SDR FAMILY MEMBER 7B"/>
    <property type="match status" value="1"/>
</dbReference>
<dbReference type="EMBL" id="CP002959">
    <property type="protein sequence ID" value="AFM12123.1"/>
    <property type="molecule type" value="Genomic_DNA"/>
</dbReference>
<keyword evidence="2" id="KW-0560">Oxidoreductase</keyword>
<dbReference type="InterPro" id="IPR057326">
    <property type="entry name" value="KR_dom"/>
</dbReference>
<dbReference type="OrthoDB" id="9803333at2"/>
<dbReference type="KEGG" id="tpx:Turpa_1475"/>
<dbReference type="PANTHER" id="PTHR44196:SF1">
    <property type="entry name" value="DEHYDROGENASE_REDUCTASE SDR FAMILY MEMBER 7B"/>
    <property type="match status" value="1"/>
</dbReference>
<gene>
    <name evidence="5" type="ordered locus">Turpa_1475</name>
</gene>
<accession>I4B4B6</accession>
<proteinExistence type="inferred from homology"/>
<evidence type="ECO:0000256" key="2">
    <source>
        <dbReference type="ARBA" id="ARBA00023002"/>
    </source>
</evidence>
<dbReference type="PRINTS" id="PR00081">
    <property type="entry name" value="GDHRDH"/>
</dbReference>